<sequence length="217" mass="23799">MQFLTMSTMTLLVGAANMATAQPFAPVTAPKTLITRVALSSTPTTTTTTTMAAGTTLSTSTTPAIPSNTTTPAIPIPSLNIETGHTARSGWRILNQLLVRICNGSQRGYEQCMFDFKPFVRDAWLEWLQCDEERTEWVREPCFALKERALRRKYKGLGLMNGMDWKRGVEGGRGGKEGGMEGKGLFDEKTVMALEVMEMVLLSMGDEGAEDEMEFAG</sequence>
<evidence type="ECO:0000313" key="3">
    <source>
        <dbReference type="Proteomes" id="UP000800035"/>
    </source>
</evidence>
<accession>A0A6A5UCR8</accession>
<proteinExistence type="predicted"/>
<organism evidence="2 3">
    <name type="scientific">Byssothecium circinans</name>
    <dbReference type="NCBI Taxonomy" id="147558"/>
    <lineage>
        <taxon>Eukaryota</taxon>
        <taxon>Fungi</taxon>
        <taxon>Dikarya</taxon>
        <taxon>Ascomycota</taxon>
        <taxon>Pezizomycotina</taxon>
        <taxon>Dothideomycetes</taxon>
        <taxon>Pleosporomycetidae</taxon>
        <taxon>Pleosporales</taxon>
        <taxon>Massarineae</taxon>
        <taxon>Massarinaceae</taxon>
        <taxon>Byssothecium</taxon>
    </lineage>
</organism>
<protein>
    <submittedName>
        <fullName evidence="2">Uncharacterized protein</fullName>
    </submittedName>
</protein>
<gene>
    <name evidence="2" type="ORF">CC80DRAFT_487963</name>
</gene>
<feature type="signal peptide" evidence="1">
    <location>
        <begin position="1"/>
        <end position="21"/>
    </location>
</feature>
<dbReference type="AlphaFoldDB" id="A0A6A5UCR8"/>
<keyword evidence="3" id="KW-1185">Reference proteome</keyword>
<reference evidence="2" key="1">
    <citation type="journal article" date="2020" name="Stud. Mycol.">
        <title>101 Dothideomycetes genomes: a test case for predicting lifestyles and emergence of pathogens.</title>
        <authorList>
            <person name="Haridas S."/>
            <person name="Albert R."/>
            <person name="Binder M."/>
            <person name="Bloem J."/>
            <person name="Labutti K."/>
            <person name="Salamov A."/>
            <person name="Andreopoulos B."/>
            <person name="Baker S."/>
            <person name="Barry K."/>
            <person name="Bills G."/>
            <person name="Bluhm B."/>
            <person name="Cannon C."/>
            <person name="Castanera R."/>
            <person name="Culley D."/>
            <person name="Daum C."/>
            <person name="Ezra D."/>
            <person name="Gonzalez J."/>
            <person name="Henrissat B."/>
            <person name="Kuo A."/>
            <person name="Liang C."/>
            <person name="Lipzen A."/>
            <person name="Lutzoni F."/>
            <person name="Magnuson J."/>
            <person name="Mondo S."/>
            <person name="Nolan M."/>
            <person name="Ohm R."/>
            <person name="Pangilinan J."/>
            <person name="Park H.-J."/>
            <person name="Ramirez L."/>
            <person name="Alfaro M."/>
            <person name="Sun H."/>
            <person name="Tritt A."/>
            <person name="Yoshinaga Y."/>
            <person name="Zwiers L.-H."/>
            <person name="Turgeon B."/>
            <person name="Goodwin S."/>
            <person name="Spatafora J."/>
            <person name="Crous P."/>
            <person name="Grigoriev I."/>
        </authorList>
    </citation>
    <scope>NUCLEOTIDE SEQUENCE</scope>
    <source>
        <strain evidence="2">CBS 675.92</strain>
    </source>
</reference>
<name>A0A6A5UCR8_9PLEO</name>
<keyword evidence="1" id="KW-0732">Signal</keyword>
<evidence type="ECO:0000256" key="1">
    <source>
        <dbReference type="SAM" id="SignalP"/>
    </source>
</evidence>
<dbReference type="Proteomes" id="UP000800035">
    <property type="component" value="Unassembled WGS sequence"/>
</dbReference>
<evidence type="ECO:0000313" key="2">
    <source>
        <dbReference type="EMBL" id="KAF1962538.1"/>
    </source>
</evidence>
<dbReference type="EMBL" id="ML976979">
    <property type="protein sequence ID" value="KAF1962538.1"/>
    <property type="molecule type" value="Genomic_DNA"/>
</dbReference>
<feature type="chain" id="PRO_5025633205" evidence="1">
    <location>
        <begin position="22"/>
        <end position="217"/>
    </location>
</feature>